<dbReference type="AlphaFoldDB" id="A0A2P2KJ94"/>
<proteinExistence type="predicted"/>
<organism evidence="1">
    <name type="scientific">Rhizophora mucronata</name>
    <name type="common">Asiatic mangrove</name>
    <dbReference type="NCBI Taxonomy" id="61149"/>
    <lineage>
        <taxon>Eukaryota</taxon>
        <taxon>Viridiplantae</taxon>
        <taxon>Streptophyta</taxon>
        <taxon>Embryophyta</taxon>
        <taxon>Tracheophyta</taxon>
        <taxon>Spermatophyta</taxon>
        <taxon>Magnoliopsida</taxon>
        <taxon>eudicotyledons</taxon>
        <taxon>Gunneridae</taxon>
        <taxon>Pentapetalae</taxon>
        <taxon>rosids</taxon>
        <taxon>fabids</taxon>
        <taxon>Malpighiales</taxon>
        <taxon>Rhizophoraceae</taxon>
        <taxon>Rhizophora</taxon>
    </lineage>
</organism>
<evidence type="ECO:0000313" key="1">
    <source>
        <dbReference type="EMBL" id="MBX05781.1"/>
    </source>
</evidence>
<dbReference type="EMBL" id="GGEC01025297">
    <property type="protein sequence ID" value="MBX05781.1"/>
    <property type="molecule type" value="Transcribed_RNA"/>
</dbReference>
<reference evidence="1" key="1">
    <citation type="submission" date="2018-02" db="EMBL/GenBank/DDBJ databases">
        <title>Rhizophora mucronata_Transcriptome.</title>
        <authorList>
            <person name="Meera S.P."/>
            <person name="Sreeshan A."/>
            <person name="Augustine A."/>
        </authorList>
    </citation>
    <scope>NUCLEOTIDE SEQUENCE</scope>
    <source>
        <tissue evidence="1">Leaf</tissue>
    </source>
</reference>
<accession>A0A2P2KJ94</accession>
<protein>
    <submittedName>
        <fullName evidence="1">Uncharacterized protein</fullName>
    </submittedName>
</protein>
<sequence length="49" mass="6004">MTQLTNFEFPHLIQNSFKKAETIRKERSHKKFHKLPHHQAKQTKIIPFY</sequence>
<name>A0A2P2KJ94_RHIMU</name>